<dbReference type="Gene3D" id="3.40.50.300">
    <property type="entry name" value="P-loop containing nucleotide triphosphate hydrolases"/>
    <property type="match status" value="1"/>
</dbReference>
<dbReference type="InterPro" id="IPR018647">
    <property type="entry name" value="SLFN_3-like_DNA/RNA_helicase"/>
</dbReference>
<accession>A0A939KJ72</accession>
<reference evidence="2" key="1">
    <citation type="submission" date="2021-03" db="EMBL/GenBank/DDBJ databases">
        <title>Proteiniclasticum marinus sp. nov., isolated from tidal flat sediment.</title>
        <authorList>
            <person name="Namirimu T."/>
            <person name="Yang J.-A."/>
            <person name="Yang S.-H."/>
            <person name="Kim Y.-J."/>
            <person name="Kwon K.K."/>
        </authorList>
    </citation>
    <scope>NUCLEOTIDE SEQUENCE</scope>
    <source>
        <strain evidence="2">SCR006</strain>
    </source>
</reference>
<dbReference type="EMBL" id="JAFNJU010000005">
    <property type="protein sequence ID" value="MBO1264868.1"/>
    <property type="molecule type" value="Genomic_DNA"/>
</dbReference>
<dbReference type="AlphaFoldDB" id="A0A939KJ72"/>
<dbReference type="RefSeq" id="WP_207599395.1">
    <property type="nucleotide sequence ID" value="NZ_JAFNJU010000005.1"/>
</dbReference>
<gene>
    <name evidence="2" type="ORF">J3A84_07490</name>
</gene>
<evidence type="ECO:0000313" key="3">
    <source>
        <dbReference type="Proteomes" id="UP000664218"/>
    </source>
</evidence>
<evidence type="ECO:0000313" key="2">
    <source>
        <dbReference type="EMBL" id="MBO1264868.1"/>
    </source>
</evidence>
<proteinExistence type="predicted"/>
<keyword evidence="3" id="KW-1185">Reference proteome</keyword>
<comment type="caution">
    <text evidence="2">The sequence shown here is derived from an EMBL/GenBank/DDBJ whole genome shotgun (WGS) entry which is preliminary data.</text>
</comment>
<protein>
    <submittedName>
        <fullName evidence="2">DUF2075 domain-containing protein</fullName>
    </submittedName>
</protein>
<sequence length="621" mass="70606">MIIYKNDVEGFRNAVDSNAIVSDIEKGFREKFGRKVNSNEKRSWNNSLRFMETALRKADIPGDCGVLVEYNIPSTSKRIDFIVTGHNEKDEANFVIVELKQWESAHATNKEELVATYVGGAVRDVPHPSYQAYSYKKYITDMNEAVYTKNIQSYSCAYLHNYQVHEPEPLLSSQYAEIIEDTPVFFSRDVNRLEAFIKKYVGKGSGKEILYQIENGKIRPSKKFVEYITSMFQGNQVYTLLDEQQVAYANIIEHALNAEGKKTIIVNGGPGTGKSVVAMNAFVKLLNEDMNIQFIAPNASFKEALISSLSGSRKYTKKRLNAIFSGSGKYYNALDDEFDMLIVDEAHRLKGKGTYMYKGASQVEDMIRSSRCNVFFIDDFQRIRPNDEGTVEKIIEVAEKYGSEVVKVELIAQFRCAGAEGFLNWVEHTLGISDTANFDGWDQETFEFKLVENPNDLKDTIDQRIEEGFKARLLAGYAWNWTSEKEGNSNAEIDDIVIEDYNFSMPWNSRNNSYSWAVDPDKAGQIGCIHTSQGLEFDYVGVIIGNDLKYDPISMTVYGSYDDYKDSAGKKGLKNKPTELTTYIKNIYRVLLSRGMKGCYVFCQDENLREHLKSRLVSTQI</sequence>
<dbReference type="SUPFAM" id="SSF52540">
    <property type="entry name" value="P-loop containing nucleoside triphosphate hydrolases"/>
    <property type="match status" value="1"/>
</dbReference>
<dbReference type="Proteomes" id="UP000664218">
    <property type="component" value="Unassembled WGS sequence"/>
</dbReference>
<evidence type="ECO:0000259" key="1">
    <source>
        <dbReference type="Pfam" id="PF09848"/>
    </source>
</evidence>
<feature type="domain" description="Schlafen group 3-like DNA/RNA helicase" evidence="1">
    <location>
        <begin position="261"/>
        <end position="605"/>
    </location>
</feature>
<organism evidence="2 3">
    <name type="scientific">Proteiniclasticum aestuarii</name>
    <dbReference type="NCBI Taxonomy" id="2817862"/>
    <lineage>
        <taxon>Bacteria</taxon>
        <taxon>Bacillati</taxon>
        <taxon>Bacillota</taxon>
        <taxon>Clostridia</taxon>
        <taxon>Eubacteriales</taxon>
        <taxon>Clostridiaceae</taxon>
        <taxon>Proteiniclasticum</taxon>
    </lineage>
</organism>
<name>A0A939KJ72_9CLOT</name>
<dbReference type="InterPro" id="IPR027417">
    <property type="entry name" value="P-loop_NTPase"/>
</dbReference>
<dbReference type="Pfam" id="PF09848">
    <property type="entry name" value="SLFN-g3_helicase"/>
    <property type="match status" value="1"/>
</dbReference>